<feature type="coiled-coil region" evidence="1">
    <location>
        <begin position="66"/>
        <end position="242"/>
    </location>
</feature>
<dbReference type="GeneID" id="106456905"/>
<evidence type="ECO:0000313" key="5">
    <source>
        <dbReference type="RefSeq" id="XP_013771731.1"/>
    </source>
</evidence>
<name>A0ABM1AZK1_LIMPO</name>
<evidence type="ECO:0000313" key="6">
    <source>
        <dbReference type="RefSeq" id="XP_013771732.1"/>
    </source>
</evidence>
<feature type="compositionally biased region" description="Acidic residues" evidence="2">
    <location>
        <begin position="738"/>
        <end position="752"/>
    </location>
</feature>
<keyword evidence="1" id="KW-0175">Coiled coil</keyword>
<feature type="region of interest" description="Disordered" evidence="2">
    <location>
        <begin position="522"/>
        <end position="564"/>
    </location>
</feature>
<feature type="compositionally biased region" description="Basic and acidic residues" evidence="2">
    <location>
        <begin position="669"/>
        <end position="680"/>
    </location>
</feature>
<evidence type="ECO:0000313" key="8">
    <source>
        <dbReference type="RefSeq" id="XP_022238394.1"/>
    </source>
</evidence>
<evidence type="ECO:0000256" key="1">
    <source>
        <dbReference type="SAM" id="Coils"/>
    </source>
</evidence>
<accession>A0ABM1AZK1</accession>
<dbReference type="RefSeq" id="XP_013771732.1">
    <property type="nucleotide sequence ID" value="XM_013916278.1"/>
</dbReference>
<proteinExistence type="predicted"/>
<dbReference type="RefSeq" id="XP_013771733.1">
    <property type="nucleotide sequence ID" value="XM_013916279.2"/>
</dbReference>
<protein>
    <submittedName>
        <fullName evidence="5 6">Golgi integral membrane protein 4-like isoform X1</fullName>
    </submittedName>
</protein>
<feature type="region of interest" description="Disordered" evidence="2">
    <location>
        <begin position="663"/>
        <end position="772"/>
    </location>
</feature>
<keyword evidence="4" id="KW-1185">Reference proteome</keyword>
<organism evidence="4 6">
    <name type="scientific">Limulus polyphemus</name>
    <name type="common">Atlantic horseshoe crab</name>
    <dbReference type="NCBI Taxonomy" id="6850"/>
    <lineage>
        <taxon>Eukaryota</taxon>
        <taxon>Metazoa</taxon>
        <taxon>Ecdysozoa</taxon>
        <taxon>Arthropoda</taxon>
        <taxon>Chelicerata</taxon>
        <taxon>Merostomata</taxon>
        <taxon>Xiphosura</taxon>
        <taxon>Limulidae</taxon>
        <taxon>Limulus</taxon>
    </lineage>
</organism>
<feature type="transmembrane region" description="Helical" evidence="3">
    <location>
        <begin position="12"/>
        <end position="31"/>
    </location>
</feature>
<gene>
    <name evidence="5 6 7 8" type="primary">LOC106456905</name>
</gene>
<evidence type="ECO:0000256" key="2">
    <source>
        <dbReference type="SAM" id="MobiDB-lite"/>
    </source>
</evidence>
<evidence type="ECO:0000256" key="3">
    <source>
        <dbReference type="SAM" id="Phobius"/>
    </source>
</evidence>
<dbReference type="Proteomes" id="UP000694941">
    <property type="component" value="Unplaced"/>
</dbReference>
<evidence type="ECO:0000313" key="7">
    <source>
        <dbReference type="RefSeq" id="XP_013771733.1"/>
    </source>
</evidence>
<feature type="compositionally biased region" description="Acidic residues" evidence="2">
    <location>
        <begin position="700"/>
        <end position="721"/>
    </location>
</feature>
<sequence length="772" mass="88058">MSSGVTMRNSKARNFLYGLVICAMCLTVYLLSRTHSQLKIVEKSQDKCVQQRDSLSAQLQVVYEHKSRLEKSLQEEKASHKNFRLEAQQNNNAIQNQMATEKRLAQEKLEFLTNEKQELEEKCDESEKKLNLLMNVIDQSKQNLSHMEEAKMKIQSDMYNQLQIIRQQKDEQIGKLEEINRELEKSKEDLTQSNLNQAWKLQKQAEEIDHWKKNYKDLESQLQHASEQLQEIRARIKDDENKDHDHKNVDADAHIGDNDKKAATKLVNRMNEDTQDKKDKEDKVNMEGNQQNYAFKEDYKLFPDNQLGDVAESQKLSFEPDNKERKIEPVENQQGNKLIKYPSPKVLEQKGIAYNSVGDDKVADNSMNVGNQPDYGVGDVLNKENKAGDHVHDRVKHSEGGAAPPPLDFMPRAEQKLDNKPLDLPIHHENQGLVDQSLGLLGNSRNENIHYGIDHFLHQGAGKSGKMNFFLPNKYAEDVRDSKVNSNGNVAVLERPRVAVSEEQHNQVRGGQFEHNPLHYFPQPRPEAEKFNPPLEKSANGQHKNGADRQQMESPHLPPVNDLSHQYMFPLHPVGNNRAGNDYQFNVIPKPLPLKPQNQNLNFNEKDLISNHKPAPQMAGNNAEDNEKLDSNLQEKAGMNRDHLFPPGDLSHRWRAGFGQNAGLVEKPYNNDESQKEKLKIPNMKQNSQGNKDGDHDYDYNGEGDDGDDQDLDGGNEDDQLIADNQNELGHGKVFQDADFDDQLQNNEDDEANQVPAGHDKNQEVGVMVVPR</sequence>
<evidence type="ECO:0000313" key="4">
    <source>
        <dbReference type="Proteomes" id="UP000694941"/>
    </source>
</evidence>
<keyword evidence="3" id="KW-0472">Membrane</keyword>
<keyword evidence="3" id="KW-0812">Transmembrane</keyword>
<keyword evidence="3" id="KW-1133">Transmembrane helix</keyword>
<dbReference type="RefSeq" id="XP_022238394.1">
    <property type="nucleotide sequence ID" value="XM_022382686.1"/>
</dbReference>
<reference evidence="5 6" key="1">
    <citation type="submission" date="2025-05" db="UniProtKB">
        <authorList>
            <consortium name="RefSeq"/>
        </authorList>
    </citation>
    <scope>IDENTIFICATION</scope>
    <source>
        <tissue evidence="5 6">Muscle</tissue>
    </source>
</reference>
<dbReference type="RefSeq" id="XP_013771731.1">
    <property type="nucleotide sequence ID" value="XM_013916277.2"/>
</dbReference>